<organism evidence="1 2">
    <name type="scientific">Tunturiibacter gelidiferens</name>
    <dbReference type="NCBI Taxonomy" id="3069689"/>
    <lineage>
        <taxon>Bacteria</taxon>
        <taxon>Pseudomonadati</taxon>
        <taxon>Acidobacteriota</taxon>
        <taxon>Terriglobia</taxon>
        <taxon>Terriglobales</taxon>
        <taxon>Acidobacteriaceae</taxon>
        <taxon>Tunturiibacter</taxon>
    </lineage>
</organism>
<name>A0ACC5P3Q8_9BACT</name>
<evidence type="ECO:0000313" key="2">
    <source>
        <dbReference type="Proteomes" id="UP000569005"/>
    </source>
</evidence>
<dbReference type="Proteomes" id="UP000569005">
    <property type="component" value="Unassembled WGS sequence"/>
</dbReference>
<reference evidence="1" key="1">
    <citation type="submission" date="2020-08" db="EMBL/GenBank/DDBJ databases">
        <title>Genomic Encyclopedia of Type Strains, Phase IV (KMG-V): Genome sequencing to study the core and pangenomes of soil and plant-associated prokaryotes.</title>
        <authorList>
            <person name="Whitman W."/>
        </authorList>
    </citation>
    <scope>NUCLEOTIDE SEQUENCE</scope>
    <source>
        <strain evidence="1">M8UP15</strain>
    </source>
</reference>
<keyword evidence="2" id="KW-1185">Reference proteome</keyword>
<dbReference type="EMBL" id="JACHEA010000001">
    <property type="protein sequence ID" value="MBB5341487.1"/>
    <property type="molecule type" value="Genomic_DNA"/>
</dbReference>
<comment type="caution">
    <text evidence="1">The sequence shown here is derived from an EMBL/GenBank/DDBJ whole genome shotgun (WGS) entry which is preliminary data.</text>
</comment>
<accession>A0ACC5P3Q8</accession>
<protein>
    <submittedName>
        <fullName evidence="1">Uncharacterized protein</fullName>
    </submittedName>
</protein>
<sequence>MAFLVVSDTLGIETAVALATPFADTSTPISIFKNADSTERTSPPESQPSRISVRQRQACDELATPHSVRQLLALRLKGDEAHYVLTLFDLLVTIPLRVLNFVSRLLSVGLLLIAVGFMVQDHIPGIFGGYNPGFVADVIVALSLLTGGIVLLQLLVVVCLWAAAAAFGETLAFSILVRTFVTPDPPVEGAEVHCYDLASLTLSEKLSSLFRLRHSAYRSQAVIRDVVRWVSAEVA</sequence>
<gene>
    <name evidence="1" type="ORF">HDF13_003820</name>
</gene>
<evidence type="ECO:0000313" key="1">
    <source>
        <dbReference type="EMBL" id="MBB5341487.1"/>
    </source>
</evidence>
<proteinExistence type="predicted"/>